<evidence type="ECO:0008006" key="5">
    <source>
        <dbReference type="Google" id="ProtNLM"/>
    </source>
</evidence>
<protein>
    <recommendedName>
        <fullName evidence="5">DnaJ-like protein</fullName>
    </recommendedName>
</protein>
<comment type="caution">
    <text evidence="3">The sequence shown here is derived from an EMBL/GenBank/DDBJ whole genome shotgun (WGS) entry which is preliminary data.</text>
</comment>
<keyword evidence="4" id="KW-1185">Reference proteome</keyword>
<dbReference type="CDD" id="cd06257">
    <property type="entry name" value="DnaJ"/>
    <property type="match status" value="1"/>
</dbReference>
<name>A0A317N0Y5_9GAMM</name>
<evidence type="ECO:0000256" key="1">
    <source>
        <dbReference type="ARBA" id="ARBA00023186"/>
    </source>
</evidence>
<feature type="coiled-coil region" evidence="2">
    <location>
        <begin position="15"/>
        <end position="49"/>
    </location>
</feature>
<accession>A0A317N0Y5</accession>
<organism evidence="3 4">
    <name type="scientific">Plasticicumulans acidivorans</name>
    <dbReference type="NCBI Taxonomy" id="886464"/>
    <lineage>
        <taxon>Bacteria</taxon>
        <taxon>Pseudomonadati</taxon>
        <taxon>Pseudomonadota</taxon>
        <taxon>Gammaproteobacteria</taxon>
        <taxon>Candidatus Competibacteraceae</taxon>
        <taxon>Plasticicumulans</taxon>
    </lineage>
</organism>
<dbReference type="Proteomes" id="UP000246569">
    <property type="component" value="Unassembled WGS sequence"/>
</dbReference>
<evidence type="ECO:0000313" key="3">
    <source>
        <dbReference type="EMBL" id="PWV65810.1"/>
    </source>
</evidence>
<keyword evidence="2" id="KW-0175">Coiled coil</keyword>
<proteinExistence type="predicted"/>
<dbReference type="EMBL" id="QGTJ01000001">
    <property type="protein sequence ID" value="PWV65810.1"/>
    <property type="molecule type" value="Genomic_DNA"/>
</dbReference>
<dbReference type="AlphaFoldDB" id="A0A317N0Y5"/>
<dbReference type="InterPro" id="IPR036869">
    <property type="entry name" value="J_dom_sf"/>
</dbReference>
<dbReference type="SUPFAM" id="SSF46565">
    <property type="entry name" value="Chaperone J-domain"/>
    <property type="match status" value="1"/>
</dbReference>
<keyword evidence="1" id="KW-0143">Chaperone</keyword>
<dbReference type="InterPro" id="IPR001623">
    <property type="entry name" value="DnaJ_domain"/>
</dbReference>
<evidence type="ECO:0000256" key="2">
    <source>
        <dbReference type="SAM" id="Coils"/>
    </source>
</evidence>
<sequence length="375" mass="41854">MHAHDERHRLGLRALAARRDEIQTLEGRLAQARRQHIELQASLHRFLERYHRRVGSLAREWQALEQQLDPAHTPLPDTVCSTVPDRDDVEIPDADAGVDTAAPAISEPPAELKVLYRRLARRIHPDRARDEVERLERNALMVRANAAFAAGDRDALDALLAEVTAMDSAAQSTADLSAQLVQCMRTLARLRRALREVEATIGVLRTSADWQFMEQTLCEEARGHDPLGRLACRLEARIREAHDRLDAQARRASAQRPFPTRAGDWVSSAAEAALADRLHGLGLCYRYRPTLAIAGGAPLRPLFAIERAQAPVLWEHVSRHENPAALAARLSRYLAAGYRIGEDLLLSHEHADGSLDLERIERQLRWLAAGTSNAA</sequence>
<dbReference type="OrthoDB" id="114754at2"/>
<reference evidence="3 4" key="1">
    <citation type="submission" date="2018-05" db="EMBL/GenBank/DDBJ databases">
        <title>Genomic Encyclopedia of Type Strains, Phase IV (KMG-IV): sequencing the most valuable type-strain genomes for metagenomic binning, comparative biology and taxonomic classification.</title>
        <authorList>
            <person name="Goeker M."/>
        </authorList>
    </citation>
    <scope>NUCLEOTIDE SEQUENCE [LARGE SCALE GENOMIC DNA]</scope>
    <source>
        <strain evidence="3 4">DSM 23606</strain>
    </source>
</reference>
<evidence type="ECO:0000313" key="4">
    <source>
        <dbReference type="Proteomes" id="UP000246569"/>
    </source>
</evidence>
<dbReference type="RefSeq" id="WP_110016802.1">
    <property type="nucleotide sequence ID" value="NZ_QGTJ01000001.1"/>
</dbReference>
<gene>
    <name evidence="3" type="ORF">C7443_101295</name>
</gene>